<gene>
    <name evidence="9" type="ORF">BJ982_005222</name>
</gene>
<dbReference type="InterPro" id="IPR004638">
    <property type="entry name" value="EmrB-like"/>
</dbReference>
<feature type="transmembrane region" description="Helical" evidence="7">
    <location>
        <begin position="77"/>
        <end position="96"/>
    </location>
</feature>
<dbReference type="SUPFAM" id="SSF103473">
    <property type="entry name" value="MFS general substrate transporter"/>
    <property type="match status" value="1"/>
</dbReference>
<evidence type="ECO:0000256" key="5">
    <source>
        <dbReference type="ARBA" id="ARBA00022989"/>
    </source>
</evidence>
<dbReference type="CDD" id="cd17321">
    <property type="entry name" value="MFS_MMR_MDR_like"/>
    <property type="match status" value="1"/>
</dbReference>
<evidence type="ECO:0000256" key="3">
    <source>
        <dbReference type="ARBA" id="ARBA00022475"/>
    </source>
</evidence>
<feature type="transmembrane region" description="Helical" evidence="7">
    <location>
        <begin position="333"/>
        <end position="351"/>
    </location>
</feature>
<sequence length="482" mass="48484">MSTSARSRTLALAILCAGMLMIVLDGVIVTVALPAMQRDLGFTPSGLTWTVNAYLIAFGGFLLLAGRLGDLLGRRHVFVAGLALFSAASALCGLASGPEMLIAARFLQGLGGAMASAVSLGMIVTLYPGPAERAKAFGAFSFVGAGGASLGQVLGGVLTQGLSWHWIFFINVPIGLLAIVLSVRVLAADRGLGTRAGADVLGAALVTAGLMLGVYTIVEAEDQGWASAHTLGFGAVSVALLAAFVLRQARAARPLLPLRVFASRNVTGANAIQTLMVAALFSFQVLIALYMQNVLGYSASETGLAMLPCAAAIAVVSLLVAAPLIARFGERRVLVAGLALLTVGIGLLTRLPTADARYVTDLLPTMLSGGGFGLAITALTTLAMSAARPDDAGLASGLFNTTQQVGGAVGLAVLGTIAAASADTALAGGAERAAALTGGFHLAFTVGTGLLLAALVLALTVLRGARPAAAPADAQAPEAARV</sequence>
<keyword evidence="4 7" id="KW-0812">Transmembrane</keyword>
<evidence type="ECO:0000313" key="9">
    <source>
        <dbReference type="EMBL" id="MBB4703678.1"/>
    </source>
</evidence>
<dbReference type="Gene3D" id="1.20.1250.20">
    <property type="entry name" value="MFS general substrate transporter like domains"/>
    <property type="match status" value="1"/>
</dbReference>
<feature type="transmembrane region" description="Helical" evidence="7">
    <location>
        <begin position="363"/>
        <end position="384"/>
    </location>
</feature>
<reference evidence="9 10" key="1">
    <citation type="submission" date="2020-08" db="EMBL/GenBank/DDBJ databases">
        <title>Sequencing the genomes of 1000 actinobacteria strains.</title>
        <authorList>
            <person name="Klenk H.-P."/>
        </authorList>
    </citation>
    <scope>NUCLEOTIDE SEQUENCE [LARGE SCALE GENOMIC DNA]</scope>
    <source>
        <strain evidence="9 10">DSM 45784</strain>
    </source>
</reference>
<dbReference type="InterPro" id="IPR036259">
    <property type="entry name" value="MFS_trans_sf"/>
</dbReference>
<keyword evidence="6 7" id="KW-0472">Membrane</keyword>
<dbReference type="PANTHER" id="PTHR42718">
    <property type="entry name" value="MAJOR FACILITATOR SUPERFAMILY MULTIDRUG TRANSPORTER MFSC"/>
    <property type="match status" value="1"/>
</dbReference>
<feature type="domain" description="Major facilitator superfamily (MFS) profile" evidence="8">
    <location>
        <begin position="11"/>
        <end position="466"/>
    </location>
</feature>
<feature type="transmembrane region" description="Helical" evidence="7">
    <location>
        <begin position="442"/>
        <end position="462"/>
    </location>
</feature>
<feature type="transmembrane region" description="Helical" evidence="7">
    <location>
        <begin position="303"/>
        <end position="326"/>
    </location>
</feature>
<feature type="transmembrane region" description="Helical" evidence="7">
    <location>
        <begin position="198"/>
        <end position="218"/>
    </location>
</feature>
<feature type="transmembrane region" description="Helical" evidence="7">
    <location>
        <begin position="102"/>
        <end position="124"/>
    </location>
</feature>
<dbReference type="GO" id="GO:0005886">
    <property type="term" value="C:plasma membrane"/>
    <property type="evidence" value="ECO:0007669"/>
    <property type="project" value="UniProtKB-SubCell"/>
</dbReference>
<feature type="transmembrane region" description="Helical" evidence="7">
    <location>
        <begin position="267"/>
        <end position="291"/>
    </location>
</feature>
<keyword evidence="3" id="KW-1003">Cell membrane</keyword>
<dbReference type="GO" id="GO:0022857">
    <property type="term" value="F:transmembrane transporter activity"/>
    <property type="evidence" value="ECO:0007669"/>
    <property type="project" value="InterPro"/>
</dbReference>
<dbReference type="AlphaFoldDB" id="A0A7W7DBA5"/>
<comment type="subcellular location">
    <subcellularLocation>
        <location evidence="1">Cell membrane</location>
        <topology evidence="1">Multi-pass membrane protein</topology>
    </subcellularLocation>
</comment>
<comment type="caution">
    <text evidence="9">The sequence shown here is derived from an EMBL/GenBank/DDBJ whole genome shotgun (WGS) entry which is preliminary data.</text>
</comment>
<dbReference type="Gene3D" id="1.20.1720.10">
    <property type="entry name" value="Multidrug resistance protein D"/>
    <property type="match status" value="1"/>
</dbReference>
<dbReference type="PANTHER" id="PTHR42718:SF46">
    <property type="entry name" value="BLR6921 PROTEIN"/>
    <property type="match status" value="1"/>
</dbReference>
<evidence type="ECO:0000259" key="8">
    <source>
        <dbReference type="PROSITE" id="PS50850"/>
    </source>
</evidence>
<dbReference type="Proteomes" id="UP000542210">
    <property type="component" value="Unassembled WGS sequence"/>
</dbReference>
<keyword evidence="2" id="KW-0813">Transport</keyword>
<protein>
    <submittedName>
        <fullName evidence="9">EmrB/QacA subfamily drug resistance transporter</fullName>
    </submittedName>
</protein>
<dbReference type="PROSITE" id="PS50850">
    <property type="entry name" value="MFS"/>
    <property type="match status" value="1"/>
</dbReference>
<evidence type="ECO:0000256" key="7">
    <source>
        <dbReference type="SAM" id="Phobius"/>
    </source>
</evidence>
<dbReference type="InterPro" id="IPR020846">
    <property type="entry name" value="MFS_dom"/>
</dbReference>
<feature type="transmembrane region" description="Helical" evidence="7">
    <location>
        <begin position="47"/>
        <end position="65"/>
    </location>
</feature>
<dbReference type="RefSeq" id="WP_184884245.1">
    <property type="nucleotide sequence ID" value="NZ_BOOV01000001.1"/>
</dbReference>
<organism evidence="9 10">
    <name type="scientific">Sphaerisporangium siamense</name>
    <dbReference type="NCBI Taxonomy" id="795645"/>
    <lineage>
        <taxon>Bacteria</taxon>
        <taxon>Bacillati</taxon>
        <taxon>Actinomycetota</taxon>
        <taxon>Actinomycetes</taxon>
        <taxon>Streptosporangiales</taxon>
        <taxon>Streptosporangiaceae</taxon>
        <taxon>Sphaerisporangium</taxon>
    </lineage>
</organism>
<evidence type="ECO:0000256" key="6">
    <source>
        <dbReference type="ARBA" id="ARBA00023136"/>
    </source>
</evidence>
<feature type="transmembrane region" description="Helical" evidence="7">
    <location>
        <begin position="12"/>
        <end position="35"/>
    </location>
</feature>
<feature type="transmembrane region" description="Helical" evidence="7">
    <location>
        <begin position="224"/>
        <end position="246"/>
    </location>
</feature>
<dbReference type="InterPro" id="IPR011701">
    <property type="entry name" value="MFS"/>
</dbReference>
<name>A0A7W7DBA5_9ACTN</name>
<evidence type="ECO:0000256" key="4">
    <source>
        <dbReference type="ARBA" id="ARBA00022692"/>
    </source>
</evidence>
<evidence type="ECO:0000313" key="10">
    <source>
        <dbReference type="Proteomes" id="UP000542210"/>
    </source>
</evidence>
<dbReference type="NCBIfam" id="TIGR00711">
    <property type="entry name" value="efflux_EmrB"/>
    <property type="match status" value="1"/>
</dbReference>
<dbReference type="EMBL" id="JACHND010000001">
    <property type="protein sequence ID" value="MBB4703678.1"/>
    <property type="molecule type" value="Genomic_DNA"/>
</dbReference>
<proteinExistence type="predicted"/>
<feature type="transmembrane region" description="Helical" evidence="7">
    <location>
        <begin position="405"/>
        <end position="422"/>
    </location>
</feature>
<evidence type="ECO:0000256" key="1">
    <source>
        <dbReference type="ARBA" id="ARBA00004651"/>
    </source>
</evidence>
<keyword evidence="10" id="KW-1185">Reference proteome</keyword>
<feature type="transmembrane region" description="Helical" evidence="7">
    <location>
        <begin position="136"/>
        <end position="158"/>
    </location>
</feature>
<feature type="transmembrane region" description="Helical" evidence="7">
    <location>
        <begin position="164"/>
        <end position="186"/>
    </location>
</feature>
<evidence type="ECO:0000256" key="2">
    <source>
        <dbReference type="ARBA" id="ARBA00022448"/>
    </source>
</evidence>
<accession>A0A7W7DBA5</accession>
<dbReference type="Pfam" id="PF07690">
    <property type="entry name" value="MFS_1"/>
    <property type="match status" value="1"/>
</dbReference>
<keyword evidence="5 7" id="KW-1133">Transmembrane helix</keyword>